<dbReference type="Proteomes" id="UP001341281">
    <property type="component" value="Chromosome 03"/>
</dbReference>
<name>A0AAQ3T043_PASNO</name>
<gene>
    <name evidence="3" type="ORF">U9M48_012658</name>
</gene>
<feature type="compositionally biased region" description="Acidic residues" evidence="1">
    <location>
        <begin position="417"/>
        <end position="439"/>
    </location>
</feature>
<evidence type="ECO:0000313" key="3">
    <source>
        <dbReference type="EMBL" id="WVZ62972.1"/>
    </source>
</evidence>
<feature type="compositionally biased region" description="Polar residues" evidence="1">
    <location>
        <begin position="448"/>
        <end position="462"/>
    </location>
</feature>
<evidence type="ECO:0000256" key="1">
    <source>
        <dbReference type="SAM" id="MobiDB-lite"/>
    </source>
</evidence>
<dbReference type="EMBL" id="CP144747">
    <property type="protein sequence ID" value="WVZ62972.1"/>
    <property type="molecule type" value="Genomic_DNA"/>
</dbReference>
<dbReference type="PANTHER" id="PTHR46033">
    <property type="entry name" value="PROTEIN MAIN-LIKE 2"/>
    <property type="match status" value="1"/>
</dbReference>
<dbReference type="GO" id="GO:0010073">
    <property type="term" value="P:meristem maintenance"/>
    <property type="evidence" value="ECO:0007669"/>
    <property type="project" value="InterPro"/>
</dbReference>
<accession>A0AAQ3T043</accession>
<reference evidence="3 4" key="1">
    <citation type="submission" date="2024-02" db="EMBL/GenBank/DDBJ databases">
        <title>High-quality chromosome-scale genome assembly of Pensacola bahiagrass (Paspalum notatum Flugge var. saurae).</title>
        <authorList>
            <person name="Vega J.M."/>
            <person name="Podio M."/>
            <person name="Orjuela J."/>
            <person name="Siena L.A."/>
            <person name="Pessino S.C."/>
            <person name="Combes M.C."/>
            <person name="Mariac C."/>
            <person name="Albertini E."/>
            <person name="Pupilli F."/>
            <person name="Ortiz J.P.A."/>
            <person name="Leblanc O."/>
        </authorList>
    </citation>
    <scope>NUCLEOTIDE SEQUENCE [LARGE SCALE GENOMIC DNA]</scope>
    <source>
        <strain evidence="3">R1</strain>
        <tissue evidence="3">Leaf</tissue>
    </source>
</reference>
<keyword evidence="4" id="KW-1185">Reference proteome</keyword>
<feature type="region of interest" description="Disordered" evidence="1">
    <location>
        <begin position="387"/>
        <end position="471"/>
    </location>
</feature>
<dbReference type="Pfam" id="PF10536">
    <property type="entry name" value="PMD"/>
    <property type="match status" value="1"/>
</dbReference>
<dbReference type="InterPro" id="IPR019557">
    <property type="entry name" value="AminoTfrase-like_pln_mobile"/>
</dbReference>
<feature type="domain" description="Aminotransferase-like plant mobile" evidence="2">
    <location>
        <begin position="15"/>
        <end position="343"/>
    </location>
</feature>
<feature type="compositionally biased region" description="Low complexity" evidence="1">
    <location>
        <begin position="390"/>
        <end position="406"/>
    </location>
</feature>
<dbReference type="AlphaFoldDB" id="A0AAQ3T043"/>
<dbReference type="PANTHER" id="PTHR46033:SF82">
    <property type="entry name" value="AMINOTRANSFERASE-LIKE PLANT MOBILE DOMAIN-CONTAINING PROTEIN"/>
    <property type="match status" value="1"/>
</dbReference>
<evidence type="ECO:0000313" key="4">
    <source>
        <dbReference type="Proteomes" id="UP001341281"/>
    </source>
</evidence>
<dbReference type="InterPro" id="IPR044824">
    <property type="entry name" value="MAIN-like"/>
</dbReference>
<protein>
    <recommendedName>
        <fullName evidence="2">Aminotransferase-like plant mobile domain-containing protein</fullName>
    </recommendedName>
</protein>
<evidence type="ECO:0000259" key="2">
    <source>
        <dbReference type="Pfam" id="PF10536"/>
    </source>
</evidence>
<feature type="compositionally biased region" description="Basic and acidic residues" evidence="1">
    <location>
        <begin position="407"/>
        <end position="416"/>
    </location>
</feature>
<sequence length="471" mass="53718">MLDLARLVNSGLPPLDPALLTALVDRWRPETHTLEMTITLEDTAMILVLSMNVRPQCVAGSSSGFVWYSTTGACGKGPCHLINVNCTVHCRKTSGVTTGWLRQHFGVCPADAGPAVVERHARAWLWYLLACFLLPILDQPWAAIATYSWAFCTLGHMYRQLCDGCQRREKSSSIGGCLYLLQEWAFEDSRPTALWFWRDMEVVTSQIDGRYKHYMNEQDCITHRQVEWMMYSRHEIKEAELSPLCNRDEDLWRAIVPLIYFVVVEYHIPTCVLCQFGQRQVVPPHTVPTDPSFHRKKRQGRFSKTDWRITHIVHTGRWDARQRLLVEHGEAHDKAYFVEYLRWLQEHTRVRLRPTADHRPISEVDSDEIDKLSRKIGCYNVAALPPQPCSVSGGLSAGRGRSSQSSRSREVTRRPLEDEDEDEDEDGEDDEDDSDDGDDGGARGPEVLSSSQLVDTPLQFTQTHDHEAISI</sequence>
<organism evidence="3 4">
    <name type="scientific">Paspalum notatum var. saurae</name>
    <dbReference type="NCBI Taxonomy" id="547442"/>
    <lineage>
        <taxon>Eukaryota</taxon>
        <taxon>Viridiplantae</taxon>
        <taxon>Streptophyta</taxon>
        <taxon>Embryophyta</taxon>
        <taxon>Tracheophyta</taxon>
        <taxon>Spermatophyta</taxon>
        <taxon>Magnoliopsida</taxon>
        <taxon>Liliopsida</taxon>
        <taxon>Poales</taxon>
        <taxon>Poaceae</taxon>
        <taxon>PACMAD clade</taxon>
        <taxon>Panicoideae</taxon>
        <taxon>Andropogonodae</taxon>
        <taxon>Paspaleae</taxon>
        <taxon>Paspalinae</taxon>
        <taxon>Paspalum</taxon>
    </lineage>
</organism>
<proteinExistence type="predicted"/>